<proteinExistence type="predicted"/>
<evidence type="ECO:0000313" key="5">
    <source>
        <dbReference type="Proteomes" id="UP000253551"/>
    </source>
</evidence>
<dbReference type="EMBL" id="PJQM01004834">
    <property type="protein sequence ID" value="RCH83174.1"/>
    <property type="molecule type" value="Genomic_DNA"/>
</dbReference>
<dbReference type="Pfam" id="PF00505">
    <property type="entry name" value="HMG_box"/>
    <property type="match status" value="1"/>
</dbReference>
<gene>
    <name evidence="4" type="primary">NHP6_3</name>
    <name evidence="4" type="ORF">CU098_009353</name>
</gene>
<evidence type="ECO:0000259" key="3">
    <source>
        <dbReference type="PROSITE" id="PS50118"/>
    </source>
</evidence>
<dbReference type="GO" id="GO:0003677">
    <property type="term" value="F:DNA binding"/>
    <property type="evidence" value="ECO:0007669"/>
    <property type="project" value="UniProtKB-UniRule"/>
</dbReference>
<dbReference type="Gene3D" id="1.10.30.10">
    <property type="entry name" value="High mobility group box domain"/>
    <property type="match status" value="1"/>
</dbReference>
<evidence type="ECO:0000256" key="2">
    <source>
        <dbReference type="PROSITE-ProRule" id="PRU00267"/>
    </source>
</evidence>
<dbReference type="InterPro" id="IPR036910">
    <property type="entry name" value="HMG_box_dom_sf"/>
</dbReference>
<dbReference type="AlphaFoldDB" id="A0A367IZR3"/>
<dbReference type="PROSITE" id="PS50118">
    <property type="entry name" value="HMG_BOX_2"/>
    <property type="match status" value="1"/>
</dbReference>
<feature type="domain" description="HMG box" evidence="3">
    <location>
        <begin position="1"/>
        <end position="51"/>
    </location>
</feature>
<dbReference type="SMART" id="SM00398">
    <property type="entry name" value="HMG"/>
    <property type="match status" value="1"/>
</dbReference>
<comment type="caution">
    <text evidence="4">The sequence shown here is derived from an EMBL/GenBank/DDBJ whole genome shotgun (WGS) entry which is preliminary data.</text>
</comment>
<evidence type="ECO:0000313" key="4">
    <source>
        <dbReference type="EMBL" id="RCH83174.1"/>
    </source>
</evidence>
<name>A0A367IZR3_RHIST</name>
<dbReference type="Proteomes" id="UP000253551">
    <property type="component" value="Unassembled WGS sequence"/>
</dbReference>
<reference evidence="4 5" key="1">
    <citation type="journal article" date="2018" name="G3 (Bethesda)">
        <title>Phylogenetic and Phylogenomic Definition of Rhizopus Species.</title>
        <authorList>
            <person name="Gryganskyi A.P."/>
            <person name="Golan J."/>
            <person name="Dolatabadi S."/>
            <person name="Mondo S."/>
            <person name="Robb S."/>
            <person name="Idnurm A."/>
            <person name="Muszewska A."/>
            <person name="Steczkiewicz K."/>
            <person name="Masonjones S."/>
            <person name="Liao H.L."/>
            <person name="Gajdeczka M.T."/>
            <person name="Anike F."/>
            <person name="Vuek A."/>
            <person name="Anishchenko I.M."/>
            <person name="Voigt K."/>
            <person name="de Hoog G.S."/>
            <person name="Smith M.E."/>
            <person name="Heitman J."/>
            <person name="Vilgalys R."/>
            <person name="Stajich J.E."/>
        </authorList>
    </citation>
    <scope>NUCLEOTIDE SEQUENCE [LARGE SCALE GENOMIC DNA]</scope>
    <source>
        <strain evidence="4 5">LSU 92-RS-03</strain>
    </source>
</reference>
<protein>
    <submittedName>
        <fullName evidence="4">Non-histone chromosomal protein 6</fullName>
    </submittedName>
</protein>
<dbReference type="PANTHER" id="PTHR48112">
    <property type="entry name" value="HIGH MOBILITY GROUP PROTEIN DSP1"/>
    <property type="match status" value="1"/>
</dbReference>
<keyword evidence="1 2" id="KW-0238">DNA-binding</keyword>
<feature type="DNA-binding region" description="HMG box" evidence="2">
    <location>
        <begin position="1"/>
        <end position="51"/>
    </location>
</feature>
<dbReference type="InterPro" id="IPR050342">
    <property type="entry name" value="HMGB"/>
</dbReference>
<dbReference type="PANTHER" id="PTHR48112:SF22">
    <property type="entry name" value="MITOCHONDRIAL TRANSCRIPTION FACTOR A, ISOFORM B"/>
    <property type="match status" value="1"/>
</dbReference>
<accession>A0A367IZR3</accession>
<evidence type="ECO:0000256" key="1">
    <source>
        <dbReference type="ARBA" id="ARBA00023125"/>
    </source>
</evidence>
<feature type="non-terminal residue" evidence="4">
    <location>
        <position position="1"/>
    </location>
</feature>
<dbReference type="InterPro" id="IPR009071">
    <property type="entry name" value="HMG_box_dom"/>
</dbReference>
<keyword evidence="5" id="KW-1185">Reference proteome</keyword>
<keyword evidence="2" id="KW-0539">Nucleus</keyword>
<sequence>VKEENPGATFGKLGKLLGEKWKSLSEEEKKPYTDLAATDKKRYEDEKAAAEN</sequence>
<organism evidence="4 5">
    <name type="scientific">Rhizopus stolonifer</name>
    <name type="common">Rhizopus nigricans</name>
    <dbReference type="NCBI Taxonomy" id="4846"/>
    <lineage>
        <taxon>Eukaryota</taxon>
        <taxon>Fungi</taxon>
        <taxon>Fungi incertae sedis</taxon>
        <taxon>Mucoromycota</taxon>
        <taxon>Mucoromycotina</taxon>
        <taxon>Mucoromycetes</taxon>
        <taxon>Mucorales</taxon>
        <taxon>Mucorineae</taxon>
        <taxon>Rhizopodaceae</taxon>
        <taxon>Rhizopus</taxon>
    </lineage>
</organism>
<dbReference type="GO" id="GO:0005634">
    <property type="term" value="C:nucleus"/>
    <property type="evidence" value="ECO:0007669"/>
    <property type="project" value="UniProtKB-UniRule"/>
</dbReference>
<dbReference type="STRING" id="4846.A0A367IZR3"/>
<dbReference type="SUPFAM" id="SSF47095">
    <property type="entry name" value="HMG-box"/>
    <property type="match status" value="1"/>
</dbReference>